<dbReference type="RefSeq" id="WP_146502377.1">
    <property type="nucleotide sequence ID" value="NZ_SJPG01000001.1"/>
</dbReference>
<proteinExistence type="predicted"/>
<keyword evidence="4" id="KW-1185">Reference proteome</keyword>
<feature type="region of interest" description="Disordered" evidence="1">
    <location>
        <begin position="96"/>
        <end position="125"/>
    </location>
</feature>
<dbReference type="Proteomes" id="UP000316095">
    <property type="component" value="Unassembled WGS sequence"/>
</dbReference>
<evidence type="ECO:0000256" key="1">
    <source>
        <dbReference type="SAM" id="MobiDB-lite"/>
    </source>
</evidence>
<dbReference type="SMART" id="SM00240">
    <property type="entry name" value="FHA"/>
    <property type="match status" value="1"/>
</dbReference>
<dbReference type="SUPFAM" id="SSF49879">
    <property type="entry name" value="SMAD/FHA domain"/>
    <property type="match status" value="1"/>
</dbReference>
<dbReference type="InterPro" id="IPR008984">
    <property type="entry name" value="SMAD_FHA_dom_sf"/>
</dbReference>
<gene>
    <name evidence="3" type="primary">odhI_2</name>
    <name evidence="3" type="ORF">Pan54_09400</name>
</gene>
<evidence type="ECO:0000313" key="4">
    <source>
        <dbReference type="Proteomes" id="UP000316095"/>
    </source>
</evidence>
<dbReference type="PROSITE" id="PS50006">
    <property type="entry name" value="FHA_DOMAIN"/>
    <property type="match status" value="1"/>
</dbReference>
<organism evidence="3 4">
    <name type="scientific">Rubinisphaera italica</name>
    <dbReference type="NCBI Taxonomy" id="2527969"/>
    <lineage>
        <taxon>Bacteria</taxon>
        <taxon>Pseudomonadati</taxon>
        <taxon>Planctomycetota</taxon>
        <taxon>Planctomycetia</taxon>
        <taxon>Planctomycetales</taxon>
        <taxon>Planctomycetaceae</taxon>
        <taxon>Rubinisphaera</taxon>
    </lineage>
</organism>
<feature type="domain" description="FHA" evidence="2">
    <location>
        <begin position="21"/>
        <end position="71"/>
    </location>
</feature>
<accession>A0A5C5XB19</accession>
<reference evidence="3 4" key="1">
    <citation type="submission" date="2019-02" db="EMBL/GenBank/DDBJ databases">
        <title>Deep-cultivation of Planctomycetes and their phenomic and genomic characterization uncovers novel biology.</title>
        <authorList>
            <person name="Wiegand S."/>
            <person name="Jogler M."/>
            <person name="Boedeker C."/>
            <person name="Pinto D."/>
            <person name="Vollmers J."/>
            <person name="Rivas-Marin E."/>
            <person name="Kohn T."/>
            <person name="Peeters S.H."/>
            <person name="Heuer A."/>
            <person name="Rast P."/>
            <person name="Oberbeckmann S."/>
            <person name="Bunk B."/>
            <person name="Jeske O."/>
            <person name="Meyerdierks A."/>
            <person name="Storesund J.E."/>
            <person name="Kallscheuer N."/>
            <person name="Luecker S."/>
            <person name="Lage O.M."/>
            <person name="Pohl T."/>
            <person name="Merkel B.J."/>
            <person name="Hornburger P."/>
            <person name="Mueller R.-W."/>
            <person name="Bruemmer F."/>
            <person name="Labrenz M."/>
            <person name="Spormann A.M."/>
            <person name="Op Den Camp H."/>
            <person name="Overmann J."/>
            <person name="Amann R."/>
            <person name="Jetten M.S.M."/>
            <person name="Mascher T."/>
            <person name="Medema M.H."/>
            <person name="Devos D.P."/>
            <person name="Kaster A.-K."/>
            <person name="Ovreas L."/>
            <person name="Rohde M."/>
            <person name="Galperin M.Y."/>
            <person name="Jogler C."/>
        </authorList>
    </citation>
    <scope>NUCLEOTIDE SEQUENCE [LARGE SCALE GENOMIC DNA]</scope>
    <source>
        <strain evidence="3 4">Pan54</strain>
    </source>
</reference>
<dbReference type="InterPro" id="IPR000253">
    <property type="entry name" value="FHA_dom"/>
</dbReference>
<protein>
    <submittedName>
        <fullName evidence="3">Oxoglutarate dehydrogenase inhibitor</fullName>
    </submittedName>
</protein>
<dbReference type="Gene3D" id="2.60.200.20">
    <property type="match status" value="1"/>
</dbReference>
<dbReference type="CDD" id="cd00060">
    <property type="entry name" value="FHA"/>
    <property type="match status" value="1"/>
</dbReference>
<dbReference type="OrthoDB" id="277679at2"/>
<evidence type="ECO:0000313" key="3">
    <source>
        <dbReference type="EMBL" id="TWT60226.1"/>
    </source>
</evidence>
<dbReference type="AlphaFoldDB" id="A0A5C5XB19"/>
<dbReference type="PANTHER" id="PTHR23308">
    <property type="entry name" value="NUCLEAR INHIBITOR OF PROTEIN PHOSPHATASE-1"/>
    <property type="match status" value="1"/>
</dbReference>
<dbReference type="InterPro" id="IPR050923">
    <property type="entry name" value="Cell_Proc_Reg/RNA_Proc"/>
</dbReference>
<feature type="region of interest" description="Disordered" evidence="1">
    <location>
        <begin position="140"/>
        <end position="181"/>
    </location>
</feature>
<dbReference type="EMBL" id="SJPG01000001">
    <property type="protein sequence ID" value="TWT60226.1"/>
    <property type="molecule type" value="Genomic_DNA"/>
</dbReference>
<sequence length="181" mass="20043">MPARLEPHDDRRTVNIDKPILFVGRHPECDLVINDSRKVSRKHCCLAEINGNFLVRDLGSTNGIQINGRRVTGTRELNSGDELTIGDVAYTFLDSKARKQKPVPQEQETPSLSDDGIPYKSEYDSKADVHELVDHELSSEVPIMLDEPDGDGFELFDGPRSSLSSNRGLAGSDSRPELIAD</sequence>
<dbReference type="Pfam" id="PF00498">
    <property type="entry name" value="FHA"/>
    <property type="match status" value="1"/>
</dbReference>
<evidence type="ECO:0000259" key="2">
    <source>
        <dbReference type="PROSITE" id="PS50006"/>
    </source>
</evidence>
<name>A0A5C5XB19_9PLAN</name>
<comment type="caution">
    <text evidence="3">The sequence shown here is derived from an EMBL/GenBank/DDBJ whole genome shotgun (WGS) entry which is preliminary data.</text>
</comment>